<feature type="domain" description="T-SNARE coiled-coil homology" evidence="12">
    <location>
        <begin position="456"/>
        <end position="518"/>
    </location>
</feature>
<keyword evidence="15" id="KW-1185">Reference proteome</keyword>
<comment type="caution">
    <text evidence="14">The sequence shown here is derived from an EMBL/GenBank/DDBJ whole genome shotgun (WGS) entry which is preliminary data.</text>
</comment>
<comment type="subcellular location">
    <subcellularLocation>
        <location evidence="1">Cell inner membrane</location>
        <topology evidence="1">Multi-pass membrane protein</topology>
    </subcellularLocation>
</comment>
<evidence type="ECO:0000259" key="11">
    <source>
        <dbReference type="PROSITE" id="PS50111"/>
    </source>
</evidence>
<proteinExistence type="inferred from homology"/>
<dbReference type="RefSeq" id="WP_289411513.1">
    <property type="nucleotide sequence ID" value="NZ_JAUCDY010000015.1"/>
</dbReference>
<dbReference type="PROSITE" id="PS50111">
    <property type="entry name" value="CHEMOTAXIS_TRANSDUC_2"/>
    <property type="match status" value="1"/>
</dbReference>
<evidence type="ECO:0000256" key="7">
    <source>
        <dbReference type="ARBA" id="ARBA00023224"/>
    </source>
</evidence>
<evidence type="ECO:0000313" key="14">
    <source>
        <dbReference type="EMBL" id="MDM7858706.1"/>
    </source>
</evidence>
<dbReference type="EMBL" id="JAUCDY010000015">
    <property type="protein sequence ID" value="MDM7858706.1"/>
    <property type="molecule type" value="Genomic_DNA"/>
</dbReference>
<dbReference type="InterPro" id="IPR004089">
    <property type="entry name" value="MCPsignal_dom"/>
</dbReference>
<dbReference type="Pfam" id="PF00015">
    <property type="entry name" value="MCPsignal"/>
    <property type="match status" value="1"/>
</dbReference>
<keyword evidence="4 10" id="KW-0812">Transmembrane</keyword>
<dbReference type="Pfam" id="PF00672">
    <property type="entry name" value="HAMP"/>
    <property type="match status" value="1"/>
</dbReference>
<dbReference type="PRINTS" id="PR00260">
    <property type="entry name" value="CHEMTRNSDUCR"/>
</dbReference>
<keyword evidence="2" id="KW-0145">Chemotaxis</keyword>
<dbReference type="PANTHER" id="PTHR32089:SF119">
    <property type="entry name" value="METHYL-ACCEPTING CHEMOTAXIS PROTEIN CTPL"/>
    <property type="match status" value="1"/>
</dbReference>
<evidence type="ECO:0000256" key="8">
    <source>
        <dbReference type="ARBA" id="ARBA00029447"/>
    </source>
</evidence>
<dbReference type="PANTHER" id="PTHR32089">
    <property type="entry name" value="METHYL-ACCEPTING CHEMOTAXIS PROTEIN MCPB"/>
    <property type="match status" value="1"/>
</dbReference>
<feature type="transmembrane region" description="Helical" evidence="10">
    <location>
        <begin position="187"/>
        <end position="213"/>
    </location>
</feature>
<keyword evidence="5 10" id="KW-1133">Transmembrane helix</keyword>
<keyword evidence="3" id="KW-0997">Cell inner membrane</keyword>
<reference evidence="14 15" key="1">
    <citation type="submission" date="2023-06" db="EMBL/GenBank/DDBJ databases">
        <title>Thiopseudomonas sp. CY1220 draft genome sequence.</title>
        <authorList>
            <person name="Zhao G."/>
            <person name="An M."/>
        </authorList>
    </citation>
    <scope>NUCLEOTIDE SEQUENCE [LARGE SCALE GENOMIC DNA]</scope>
    <source>
        <strain evidence="14 15">CY1220</strain>
    </source>
</reference>
<dbReference type="InterPro" id="IPR000727">
    <property type="entry name" value="T_SNARE_dom"/>
</dbReference>
<evidence type="ECO:0000256" key="10">
    <source>
        <dbReference type="SAM" id="Phobius"/>
    </source>
</evidence>
<dbReference type="CDD" id="cd11386">
    <property type="entry name" value="MCP_signal"/>
    <property type="match status" value="1"/>
</dbReference>
<dbReference type="SMART" id="SM00283">
    <property type="entry name" value="MA"/>
    <property type="match status" value="1"/>
</dbReference>
<evidence type="ECO:0000256" key="4">
    <source>
        <dbReference type="ARBA" id="ARBA00022692"/>
    </source>
</evidence>
<evidence type="ECO:0000259" key="12">
    <source>
        <dbReference type="PROSITE" id="PS50192"/>
    </source>
</evidence>
<dbReference type="Gene3D" id="1.10.287.950">
    <property type="entry name" value="Methyl-accepting chemotaxis protein"/>
    <property type="match status" value="1"/>
</dbReference>
<dbReference type="InterPro" id="IPR004090">
    <property type="entry name" value="Chemotax_Me-accpt_rcpt"/>
</dbReference>
<dbReference type="CDD" id="cd06225">
    <property type="entry name" value="HAMP"/>
    <property type="match status" value="1"/>
</dbReference>
<accession>A0ABT7SR86</accession>
<evidence type="ECO:0000256" key="9">
    <source>
        <dbReference type="PROSITE-ProRule" id="PRU00284"/>
    </source>
</evidence>
<protein>
    <submittedName>
        <fullName evidence="14">Methyl-accepting chemotaxis protein</fullName>
    </submittedName>
</protein>
<keyword evidence="7 9" id="KW-0807">Transducer</keyword>
<feature type="domain" description="Methyl-accepting transducer" evidence="11">
    <location>
        <begin position="269"/>
        <end position="505"/>
    </location>
</feature>
<dbReference type="PROSITE" id="PS50192">
    <property type="entry name" value="T_SNARE"/>
    <property type="match status" value="1"/>
</dbReference>
<keyword evidence="6 10" id="KW-0472">Membrane</keyword>
<dbReference type="InterPro" id="IPR024478">
    <property type="entry name" value="HlyB_4HB_MCP"/>
</dbReference>
<evidence type="ECO:0000259" key="13">
    <source>
        <dbReference type="PROSITE" id="PS50885"/>
    </source>
</evidence>
<evidence type="ECO:0000256" key="6">
    <source>
        <dbReference type="ARBA" id="ARBA00023136"/>
    </source>
</evidence>
<evidence type="ECO:0000256" key="2">
    <source>
        <dbReference type="ARBA" id="ARBA00022500"/>
    </source>
</evidence>
<gene>
    <name evidence="14" type="ORF">QEZ41_10545</name>
</gene>
<dbReference type="PROSITE" id="PS50885">
    <property type="entry name" value="HAMP"/>
    <property type="match status" value="1"/>
</dbReference>
<feature type="domain" description="HAMP" evidence="13">
    <location>
        <begin position="210"/>
        <end position="264"/>
    </location>
</feature>
<dbReference type="SMART" id="SM00304">
    <property type="entry name" value="HAMP"/>
    <property type="match status" value="1"/>
</dbReference>
<dbReference type="Pfam" id="PF12729">
    <property type="entry name" value="4HB_MCP_1"/>
    <property type="match status" value="1"/>
</dbReference>
<dbReference type="InterPro" id="IPR003660">
    <property type="entry name" value="HAMP_dom"/>
</dbReference>
<organism evidence="14 15">
    <name type="scientific">Thiopseudomonas acetoxidans</name>
    <dbReference type="NCBI Taxonomy" id="3041622"/>
    <lineage>
        <taxon>Bacteria</taxon>
        <taxon>Pseudomonadati</taxon>
        <taxon>Pseudomonadota</taxon>
        <taxon>Gammaproteobacteria</taxon>
        <taxon>Pseudomonadales</taxon>
        <taxon>Pseudomonadaceae</taxon>
        <taxon>Thiopseudomonas</taxon>
    </lineage>
</organism>
<sequence>MLALTSIKGKMTAAIIVTIALIGAALGFTLSGVQQISDDFTHYINFNQARLESLHTMYGYGALAGLSIRNKVFNPELKTPAKMLEESNNKFSNAFELYRKTSDNTDEKLAQQLKQIEQNWQSSLAVRREVHDLAEQNQVALASQLLASQEQPTWRVIRVTLDELIEQEREQTTLAHNHVQEQVTSTFISGLVIGGLAVVIILLLNATIIRMVLQRIFVTHKMVDNLSQGDGDLTQRLTLHGNDEIAQMTHSINTFIEKVHLLVKDVSQSTQQVAHAAEQLAQVTAQSNQLVHNQRQETEQVATAMHEMTATVQDVAQNALLASAAAQEADAETLLGRTVVGNTGSSIDMLANLVTAAANLMEQVRSDSEQIDSILDVIGGIAEQTNLLALNAAIEAARAGEQGRGFAVVADEVRNLAQRTQGSTQEIHDMIVKLQQGVSQATTSMQQGRNQTTESVTHVHEAQAALAKISTAVTRITDMNANIASAAEQQSAVAEEIDRNINNINDITQKVSQNAGLTNSASQELAQLAEQLQAQVGSFKT</sequence>
<evidence type="ECO:0000313" key="15">
    <source>
        <dbReference type="Proteomes" id="UP001241056"/>
    </source>
</evidence>
<comment type="similarity">
    <text evidence="8">Belongs to the methyl-accepting chemotaxis (MCP) protein family.</text>
</comment>
<evidence type="ECO:0000256" key="5">
    <source>
        <dbReference type="ARBA" id="ARBA00022989"/>
    </source>
</evidence>
<evidence type="ECO:0000256" key="1">
    <source>
        <dbReference type="ARBA" id="ARBA00004429"/>
    </source>
</evidence>
<dbReference type="SUPFAM" id="SSF58104">
    <property type="entry name" value="Methyl-accepting chemotaxis protein (MCP) signaling domain"/>
    <property type="match status" value="1"/>
</dbReference>
<evidence type="ECO:0000256" key="3">
    <source>
        <dbReference type="ARBA" id="ARBA00022519"/>
    </source>
</evidence>
<name>A0ABT7SR86_9GAMM</name>
<dbReference type="Proteomes" id="UP001241056">
    <property type="component" value="Unassembled WGS sequence"/>
</dbReference>
<keyword evidence="3" id="KW-1003">Cell membrane</keyword>